<name>A0A1L1P920_HYDIT</name>
<dbReference type="AlphaFoldDB" id="A0A1L1P920"/>
<dbReference type="SMART" id="SM00829">
    <property type="entry name" value="PKS_ER"/>
    <property type="match status" value="1"/>
</dbReference>
<dbReference type="RefSeq" id="WP_009516758.1">
    <property type="nucleotide sequence ID" value="NZ_CCAE010000003.1"/>
</dbReference>
<keyword evidence="3" id="KW-1185">Reference proteome</keyword>
<dbReference type="Pfam" id="PF13602">
    <property type="entry name" value="ADH_zinc_N_2"/>
    <property type="match status" value="1"/>
</dbReference>
<feature type="domain" description="Enoyl reductase (ER)" evidence="1">
    <location>
        <begin position="15"/>
        <end position="332"/>
    </location>
</feature>
<dbReference type="CDD" id="cd08272">
    <property type="entry name" value="MDR6"/>
    <property type="match status" value="1"/>
</dbReference>
<evidence type="ECO:0000313" key="2">
    <source>
        <dbReference type="EMBL" id="CDN86258.1"/>
    </source>
</evidence>
<sequence length="341" mass="35215">MSNHPTATMRAMVLTAPNAAFVSSTVARPTPRAGEVLVRILASGVNPLDTKIRAGKAEHARHPLPGVLGMDLAGTVEAVGPQVEGFKPGDEVYGFTGGIGGLQGSLAEFAAVDSQLLARKPANLSMREAAALPLVVITAWEGLVDRARLGPGQRVLIHGGAGGVGHVSVQIALALGAEVFATGSAGQAAYIRSLGATPIDHATTPVEEYLAQHTEGKGFDVVYDTVGGPVLDASFLAVRRYTGHVLSCLGWGTHALAPLSFRGASYSGVFTLLPILTGEGRAHHGEILAQATALIERGLLMPRMDPQHFTLDTVEAAHARVTSGQALGKVVVDVSADAGTR</sequence>
<dbReference type="SUPFAM" id="SSF51735">
    <property type="entry name" value="NAD(P)-binding Rossmann-fold domains"/>
    <property type="match status" value="1"/>
</dbReference>
<dbReference type="Gene3D" id="3.40.50.720">
    <property type="entry name" value="NAD(P)-binding Rossmann-like Domain"/>
    <property type="match status" value="1"/>
</dbReference>
<dbReference type="EMBL" id="CCAE010000003">
    <property type="protein sequence ID" value="CDN86258.1"/>
    <property type="molecule type" value="Genomic_DNA"/>
</dbReference>
<dbReference type="InterPro" id="IPR050700">
    <property type="entry name" value="YIM1/Zinc_Alcohol_DH_Fams"/>
</dbReference>
<proteinExistence type="predicted"/>
<dbReference type="Proteomes" id="UP000028878">
    <property type="component" value="Unassembled WGS sequence"/>
</dbReference>
<reference evidence="3" key="1">
    <citation type="submission" date="2014-11" db="EMBL/GenBank/DDBJ databases">
        <title>Draft genome sequence of Hydrogenophaga intermedia S1.</title>
        <authorList>
            <person name="Gan H.M."/>
            <person name="Chew T.H."/>
            <person name="Stolz A."/>
        </authorList>
    </citation>
    <scope>NUCLEOTIDE SEQUENCE [LARGE SCALE GENOMIC DNA]</scope>
    <source>
        <strain evidence="3">S1</strain>
    </source>
</reference>
<dbReference type="Gene3D" id="3.90.180.10">
    <property type="entry name" value="Medium-chain alcohol dehydrogenases, catalytic domain"/>
    <property type="match status" value="1"/>
</dbReference>
<dbReference type="GO" id="GO:0016491">
    <property type="term" value="F:oxidoreductase activity"/>
    <property type="evidence" value="ECO:0007669"/>
    <property type="project" value="InterPro"/>
</dbReference>
<dbReference type="InterPro" id="IPR036291">
    <property type="entry name" value="NAD(P)-bd_dom_sf"/>
</dbReference>
<dbReference type="InterPro" id="IPR020843">
    <property type="entry name" value="ER"/>
</dbReference>
<dbReference type="Pfam" id="PF08240">
    <property type="entry name" value="ADH_N"/>
    <property type="match status" value="1"/>
</dbReference>
<organism evidence="2 3">
    <name type="scientific">Hydrogenophaga intermedia</name>
    <dbReference type="NCBI Taxonomy" id="65786"/>
    <lineage>
        <taxon>Bacteria</taxon>
        <taxon>Pseudomonadati</taxon>
        <taxon>Pseudomonadota</taxon>
        <taxon>Betaproteobacteria</taxon>
        <taxon>Burkholderiales</taxon>
        <taxon>Comamonadaceae</taxon>
        <taxon>Hydrogenophaga</taxon>
    </lineage>
</organism>
<dbReference type="InterPro" id="IPR011032">
    <property type="entry name" value="GroES-like_sf"/>
</dbReference>
<gene>
    <name evidence="2" type="ORF">BN948_00659</name>
</gene>
<dbReference type="InterPro" id="IPR013154">
    <property type="entry name" value="ADH-like_N"/>
</dbReference>
<dbReference type="PANTHER" id="PTHR11695:SF294">
    <property type="entry name" value="RETICULON-4-INTERACTING PROTEIN 1, MITOCHONDRIAL"/>
    <property type="match status" value="1"/>
</dbReference>
<dbReference type="PANTHER" id="PTHR11695">
    <property type="entry name" value="ALCOHOL DEHYDROGENASE RELATED"/>
    <property type="match status" value="1"/>
</dbReference>
<dbReference type="SUPFAM" id="SSF50129">
    <property type="entry name" value="GroES-like"/>
    <property type="match status" value="1"/>
</dbReference>
<evidence type="ECO:0000259" key="1">
    <source>
        <dbReference type="SMART" id="SM00829"/>
    </source>
</evidence>
<accession>A0A1L1P920</accession>
<protein>
    <submittedName>
        <fullName evidence="2">Quinone oxidoreductase</fullName>
    </submittedName>
</protein>
<evidence type="ECO:0000313" key="3">
    <source>
        <dbReference type="Proteomes" id="UP000028878"/>
    </source>
</evidence>